<comment type="caution">
    <text evidence="2">The sequence shown here is derived from an EMBL/GenBank/DDBJ whole genome shotgun (WGS) entry which is preliminary data.</text>
</comment>
<evidence type="ECO:0008006" key="4">
    <source>
        <dbReference type="Google" id="ProtNLM"/>
    </source>
</evidence>
<protein>
    <recommendedName>
        <fullName evidence="4">DUF3592 domain-containing protein</fullName>
    </recommendedName>
</protein>
<organism evidence="2 3">
    <name type="scientific">Brevifollis gellanilyticus</name>
    <dbReference type="NCBI Taxonomy" id="748831"/>
    <lineage>
        <taxon>Bacteria</taxon>
        <taxon>Pseudomonadati</taxon>
        <taxon>Verrucomicrobiota</taxon>
        <taxon>Verrucomicrobiia</taxon>
        <taxon>Verrucomicrobiales</taxon>
        <taxon>Verrucomicrobiaceae</taxon>
    </lineage>
</organism>
<gene>
    <name evidence="2" type="ORF">BGE01nite_02610</name>
</gene>
<keyword evidence="1" id="KW-0472">Membrane</keyword>
<evidence type="ECO:0000313" key="3">
    <source>
        <dbReference type="Proteomes" id="UP000321577"/>
    </source>
</evidence>
<keyword evidence="1" id="KW-1133">Transmembrane helix</keyword>
<dbReference type="Proteomes" id="UP000321577">
    <property type="component" value="Unassembled WGS sequence"/>
</dbReference>
<sequence length="153" mass="17004">MRPFFGTLLLLCGLGCIASLVSKEGRLLASGQRTEGVVEEVIEKHSRTTTDRVYDSKTGTTRYVKRGGGVTYDMMMRFTTAGGKSELTKISAMFYNVPKVGDKHPILYLASNPKVAKVESFRQLWAPMLVGLTVTTLSLGGAFWLLRRRKKPR</sequence>
<reference evidence="2 3" key="1">
    <citation type="submission" date="2019-07" db="EMBL/GenBank/DDBJ databases">
        <title>Whole genome shotgun sequence of Brevifollis gellanilyticus NBRC 108608.</title>
        <authorList>
            <person name="Hosoyama A."/>
            <person name="Uohara A."/>
            <person name="Ohji S."/>
            <person name="Ichikawa N."/>
        </authorList>
    </citation>
    <scope>NUCLEOTIDE SEQUENCE [LARGE SCALE GENOMIC DNA]</scope>
    <source>
        <strain evidence="2 3">NBRC 108608</strain>
    </source>
</reference>
<evidence type="ECO:0000313" key="2">
    <source>
        <dbReference type="EMBL" id="GEP40970.1"/>
    </source>
</evidence>
<proteinExistence type="predicted"/>
<keyword evidence="1" id="KW-0812">Transmembrane</keyword>
<name>A0A512M2L1_9BACT</name>
<feature type="transmembrane region" description="Helical" evidence="1">
    <location>
        <begin position="124"/>
        <end position="146"/>
    </location>
</feature>
<keyword evidence="3" id="KW-1185">Reference proteome</keyword>
<dbReference type="EMBL" id="BKAG01000001">
    <property type="protein sequence ID" value="GEP40970.1"/>
    <property type="molecule type" value="Genomic_DNA"/>
</dbReference>
<evidence type="ECO:0000256" key="1">
    <source>
        <dbReference type="SAM" id="Phobius"/>
    </source>
</evidence>
<accession>A0A512M2L1</accession>
<dbReference type="NCBIfam" id="TIGR01167">
    <property type="entry name" value="LPXTG_anchor"/>
    <property type="match status" value="1"/>
</dbReference>
<dbReference type="AlphaFoldDB" id="A0A512M2L1"/>